<dbReference type="AlphaFoldDB" id="R4KGG3"/>
<proteinExistence type="predicted"/>
<protein>
    <submittedName>
        <fullName evidence="1">Uncharacterized protein</fullName>
    </submittedName>
</protein>
<dbReference type="Proteomes" id="UP000013520">
    <property type="component" value="Chromosome"/>
</dbReference>
<accession>R4KGG3</accession>
<organism evidence="1 2">
    <name type="scientific">Desulfoscipio gibsoniae DSM 7213</name>
    <dbReference type="NCBI Taxonomy" id="767817"/>
    <lineage>
        <taxon>Bacteria</taxon>
        <taxon>Bacillati</taxon>
        <taxon>Bacillota</taxon>
        <taxon>Clostridia</taxon>
        <taxon>Eubacteriales</taxon>
        <taxon>Desulfallaceae</taxon>
        <taxon>Desulfoscipio</taxon>
    </lineage>
</organism>
<keyword evidence="2" id="KW-1185">Reference proteome</keyword>
<evidence type="ECO:0000313" key="1">
    <source>
        <dbReference type="EMBL" id="AGL00752.1"/>
    </source>
</evidence>
<reference evidence="1 2" key="1">
    <citation type="submission" date="2012-01" db="EMBL/GenBank/DDBJ databases">
        <title>Complete sequence of Desulfotomaculum gibsoniae DSM 7213.</title>
        <authorList>
            <consortium name="US DOE Joint Genome Institute"/>
            <person name="Lucas S."/>
            <person name="Han J."/>
            <person name="Lapidus A."/>
            <person name="Cheng J.-F."/>
            <person name="Goodwin L."/>
            <person name="Pitluck S."/>
            <person name="Peters L."/>
            <person name="Ovchinnikova G."/>
            <person name="Teshima H."/>
            <person name="Detter J.C."/>
            <person name="Han C."/>
            <person name="Tapia R."/>
            <person name="Land M."/>
            <person name="Hauser L."/>
            <person name="Kyrpides N."/>
            <person name="Ivanova N."/>
            <person name="Pagani I."/>
            <person name="Parshina S."/>
            <person name="Plugge C."/>
            <person name="Muyzer G."/>
            <person name="Kuever J."/>
            <person name="Ivanova A."/>
            <person name="Nazina T."/>
            <person name="Klenk H.-P."/>
            <person name="Brambilla E."/>
            <person name="Spring S."/>
            <person name="Stams A.F."/>
            <person name="Woyke T."/>
        </authorList>
    </citation>
    <scope>NUCLEOTIDE SEQUENCE [LARGE SCALE GENOMIC DNA]</scope>
    <source>
        <strain evidence="1 2">DSM 7213</strain>
    </source>
</reference>
<sequence length="74" mass="7848">MAEPRLLQGLKGFVTVGQRLIPGLVGSILAGGQIGKCSGRLYGSLKRLSYGRKGCLPVELRLLWVPISIALPAC</sequence>
<dbReference type="HOGENOM" id="CLU_2681689_0_0_9"/>
<dbReference type="KEGG" id="dgi:Desgi_1233"/>
<dbReference type="EMBL" id="CP003273">
    <property type="protein sequence ID" value="AGL00752.1"/>
    <property type="molecule type" value="Genomic_DNA"/>
</dbReference>
<evidence type="ECO:0000313" key="2">
    <source>
        <dbReference type="Proteomes" id="UP000013520"/>
    </source>
</evidence>
<name>R4KGG3_9FIRM</name>
<gene>
    <name evidence="1" type="ORF">Desgi_1233</name>
</gene>